<reference evidence="16 17" key="1">
    <citation type="journal article" date="2017" name="BMC Genomics">
        <title>Comparative genomic and phylogenomic analyses of the Bifidobacteriaceae family.</title>
        <authorList>
            <person name="Lugli G.A."/>
            <person name="Milani C."/>
            <person name="Turroni F."/>
            <person name="Duranti S."/>
            <person name="Mancabelli L."/>
            <person name="Mangifesta M."/>
            <person name="Ferrario C."/>
            <person name="Modesto M."/>
            <person name="Mattarelli P."/>
            <person name="Jiri K."/>
            <person name="van Sinderen D."/>
            <person name="Ventura M."/>
        </authorList>
    </citation>
    <scope>NUCLEOTIDE SEQUENCE [LARGE SCALE GENOMIC DNA]</scope>
    <source>
        <strain evidence="16 17">DSM 24762</strain>
    </source>
</reference>
<dbReference type="InterPro" id="IPR006203">
    <property type="entry name" value="GHMP_knse_ATP-bd_CS"/>
</dbReference>
<dbReference type="GO" id="GO:0005524">
    <property type="term" value="F:ATP binding"/>
    <property type="evidence" value="ECO:0007669"/>
    <property type="project" value="UniProtKB-UniRule"/>
</dbReference>
<dbReference type="GO" id="GO:0009088">
    <property type="term" value="P:threonine biosynthetic process"/>
    <property type="evidence" value="ECO:0007669"/>
    <property type="project" value="UniProtKB-UniRule"/>
</dbReference>
<dbReference type="PRINTS" id="PR00958">
    <property type="entry name" value="HOMSERKINASE"/>
</dbReference>
<evidence type="ECO:0000256" key="8">
    <source>
        <dbReference type="ARBA" id="ARBA00022741"/>
    </source>
</evidence>
<dbReference type="EC" id="2.7.1.39" evidence="3 13"/>
<dbReference type="PIRSF" id="PIRSF000676">
    <property type="entry name" value="Homoser_kin"/>
    <property type="match status" value="1"/>
</dbReference>
<keyword evidence="9 13" id="KW-0418">Kinase</keyword>
<keyword evidence="13" id="KW-0963">Cytoplasm</keyword>
<evidence type="ECO:0000259" key="14">
    <source>
        <dbReference type="Pfam" id="PF00288"/>
    </source>
</evidence>
<dbReference type="InterPro" id="IPR006204">
    <property type="entry name" value="GHMP_kinase_N_dom"/>
</dbReference>
<dbReference type="GO" id="GO:0004413">
    <property type="term" value="F:homoserine kinase activity"/>
    <property type="evidence" value="ECO:0007669"/>
    <property type="project" value="UniProtKB-UniRule"/>
</dbReference>
<dbReference type="InterPro" id="IPR020568">
    <property type="entry name" value="Ribosomal_Su5_D2-typ_SF"/>
</dbReference>
<dbReference type="Proteomes" id="UP000243657">
    <property type="component" value="Unassembled WGS sequence"/>
</dbReference>
<keyword evidence="17" id="KW-1185">Reference proteome</keyword>
<comment type="catalytic activity">
    <reaction evidence="11 13">
        <text>L-homoserine + ATP = O-phospho-L-homoserine + ADP + H(+)</text>
        <dbReference type="Rhea" id="RHEA:13985"/>
        <dbReference type="ChEBI" id="CHEBI:15378"/>
        <dbReference type="ChEBI" id="CHEBI:30616"/>
        <dbReference type="ChEBI" id="CHEBI:57476"/>
        <dbReference type="ChEBI" id="CHEBI:57590"/>
        <dbReference type="ChEBI" id="CHEBI:456216"/>
        <dbReference type="EC" id="2.7.1.39"/>
    </reaction>
</comment>
<evidence type="ECO:0000313" key="17">
    <source>
        <dbReference type="Proteomes" id="UP000243657"/>
    </source>
</evidence>
<evidence type="ECO:0000256" key="11">
    <source>
        <dbReference type="ARBA" id="ARBA00049375"/>
    </source>
</evidence>
<dbReference type="Gene3D" id="3.30.230.10">
    <property type="match status" value="1"/>
</dbReference>
<dbReference type="SUPFAM" id="SSF55060">
    <property type="entry name" value="GHMP Kinase, C-terminal domain"/>
    <property type="match status" value="1"/>
</dbReference>
<dbReference type="PANTHER" id="PTHR20861:SF1">
    <property type="entry name" value="HOMOSERINE KINASE"/>
    <property type="match status" value="1"/>
</dbReference>
<dbReference type="InterPro" id="IPR014721">
    <property type="entry name" value="Ribsml_uS5_D2-typ_fold_subgr"/>
</dbReference>
<feature type="binding site" evidence="13">
    <location>
        <begin position="101"/>
        <end position="111"/>
    </location>
    <ligand>
        <name>ATP</name>
        <dbReference type="ChEBI" id="CHEBI:30616"/>
    </ligand>
</feature>
<dbReference type="PROSITE" id="PS00627">
    <property type="entry name" value="GHMP_KINASES_ATP"/>
    <property type="match status" value="1"/>
</dbReference>
<evidence type="ECO:0000313" key="16">
    <source>
        <dbReference type="EMBL" id="OZG54592.1"/>
    </source>
</evidence>
<dbReference type="InterPro" id="IPR036554">
    <property type="entry name" value="GHMP_kinase_C_sf"/>
</dbReference>
<evidence type="ECO:0000256" key="10">
    <source>
        <dbReference type="ARBA" id="ARBA00022840"/>
    </source>
</evidence>
<dbReference type="NCBIfam" id="TIGR00191">
    <property type="entry name" value="thrB"/>
    <property type="match status" value="1"/>
</dbReference>
<dbReference type="HAMAP" id="MF_00384">
    <property type="entry name" value="Homoser_kinase"/>
    <property type="match status" value="1"/>
</dbReference>
<proteinExistence type="inferred from homology"/>
<name>A0A261F631_9BIFI</name>
<dbReference type="AlphaFoldDB" id="A0A261F631"/>
<accession>A0A261F631</accession>
<comment type="caution">
    <text evidence="16">The sequence shown here is derived from an EMBL/GenBank/DDBJ whole genome shotgun (WGS) entry which is preliminary data.</text>
</comment>
<feature type="domain" description="GHMP kinase N-terminal" evidence="14">
    <location>
        <begin position="72"/>
        <end position="158"/>
    </location>
</feature>
<protein>
    <recommendedName>
        <fullName evidence="4 13">Homoserine kinase</fullName>
        <shortName evidence="13">HK</shortName>
        <shortName evidence="13">HSK</shortName>
        <ecNumber evidence="3 13">2.7.1.39</ecNumber>
    </recommendedName>
</protein>
<dbReference type="Pfam" id="PF08544">
    <property type="entry name" value="GHMP_kinases_C"/>
    <property type="match status" value="1"/>
</dbReference>
<dbReference type="InterPro" id="IPR013750">
    <property type="entry name" value="GHMP_kinase_C_dom"/>
</dbReference>
<evidence type="ECO:0000256" key="6">
    <source>
        <dbReference type="ARBA" id="ARBA00022679"/>
    </source>
</evidence>
<comment type="similarity">
    <text evidence="2 13">Belongs to the GHMP kinase family. Homoserine kinase subfamily.</text>
</comment>
<dbReference type="Pfam" id="PF00288">
    <property type="entry name" value="GHMP_kinases_N"/>
    <property type="match status" value="1"/>
</dbReference>
<dbReference type="EMBL" id="MWWT01000004">
    <property type="protein sequence ID" value="OZG54592.1"/>
    <property type="molecule type" value="Genomic_DNA"/>
</dbReference>
<dbReference type="RefSeq" id="WP_094726286.1">
    <property type="nucleotide sequence ID" value="NZ_JBHLWS010000005.1"/>
</dbReference>
<evidence type="ECO:0000259" key="15">
    <source>
        <dbReference type="Pfam" id="PF08544"/>
    </source>
</evidence>
<dbReference type="UniPathway" id="UPA00050">
    <property type="reaction ID" value="UER00064"/>
</dbReference>
<sequence>MSGVLAARKVRVDVPATTANLGPGFDTCGMAFAYTDTIEVEVFEAASGEQPSVRVDIQGEGADYLPRDERHLVVKALREAGRTFGLSADTGLHLTATNRIPQARGMGSSASAIVSGVTAAAALAGLDVAERAVRDQIFEISARLEGHPDNVAPAVYGGLTVSWKDADEFRTVQYPVSEDIHAWVFVPDFELSTQKAREALPETVPLKDALTNVSRVALLPAALGRADNALLFDATLDTLHQPYRAPLMQPSADLVQFFRTHGLASTISGAGPCVLLLHAGDITDTVRALADEQLSEAHWRMLHVPVDRAGVRAERIS</sequence>
<dbReference type="PANTHER" id="PTHR20861">
    <property type="entry name" value="HOMOSERINE/4-DIPHOSPHOCYTIDYL-2-C-METHYL-D-ERYTHRITOL KINASE"/>
    <property type="match status" value="1"/>
</dbReference>
<evidence type="ECO:0000256" key="9">
    <source>
        <dbReference type="ARBA" id="ARBA00022777"/>
    </source>
</evidence>
<comment type="pathway">
    <text evidence="1 13">Amino-acid biosynthesis; L-threonine biosynthesis; L-threonine from L-aspartate: step 4/5.</text>
</comment>
<evidence type="ECO:0000256" key="3">
    <source>
        <dbReference type="ARBA" id="ARBA00012078"/>
    </source>
</evidence>
<evidence type="ECO:0000256" key="13">
    <source>
        <dbReference type="HAMAP-Rule" id="MF_00384"/>
    </source>
</evidence>
<keyword evidence="5 13" id="KW-0028">Amino-acid biosynthesis</keyword>
<dbReference type="Gene3D" id="3.30.70.890">
    <property type="entry name" value="GHMP kinase, C-terminal domain"/>
    <property type="match status" value="1"/>
</dbReference>
<feature type="domain" description="GHMP kinase C-terminal" evidence="15">
    <location>
        <begin position="232"/>
        <end position="278"/>
    </location>
</feature>
<evidence type="ECO:0000256" key="12">
    <source>
        <dbReference type="ARBA" id="ARBA00049954"/>
    </source>
</evidence>
<evidence type="ECO:0000256" key="5">
    <source>
        <dbReference type="ARBA" id="ARBA00022605"/>
    </source>
</evidence>
<evidence type="ECO:0000256" key="4">
    <source>
        <dbReference type="ARBA" id="ARBA00017858"/>
    </source>
</evidence>
<gene>
    <name evidence="13" type="primary">thrB</name>
    <name evidence="16" type="ORF">ALMA_0539</name>
</gene>
<evidence type="ECO:0000256" key="2">
    <source>
        <dbReference type="ARBA" id="ARBA00007370"/>
    </source>
</evidence>
<dbReference type="SUPFAM" id="SSF54211">
    <property type="entry name" value="Ribosomal protein S5 domain 2-like"/>
    <property type="match status" value="1"/>
</dbReference>
<evidence type="ECO:0000256" key="1">
    <source>
        <dbReference type="ARBA" id="ARBA00005015"/>
    </source>
</evidence>
<evidence type="ECO:0000256" key="7">
    <source>
        <dbReference type="ARBA" id="ARBA00022697"/>
    </source>
</evidence>
<comment type="function">
    <text evidence="12 13">Catalyzes the ATP-dependent phosphorylation of L-homoserine to L-homoserine phosphate.</text>
</comment>
<dbReference type="GO" id="GO:0005737">
    <property type="term" value="C:cytoplasm"/>
    <property type="evidence" value="ECO:0007669"/>
    <property type="project" value="UniProtKB-SubCell"/>
</dbReference>
<keyword evidence="10 13" id="KW-0067">ATP-binding</keyword>
<comment type="subcellular location">
    <subcellularLocation>
        <location evidence="13">Cytoplasm</location>
    </subcellularLocation>
</comment>
<keyword evidence="8 13" id="KW-0547">Nucleotide-binding</keyword>
<organism evidence="16 17">
    <name type="scientific">Alloscardovia macacae</name>
    <dbReference type="NCBI Taxonomy" id="1160091"/>
    <lineage>
        <taxon>Bacteria</taxon>
        <taxon>Bacillati</taxon>
        <taxon>Actinomycetota</taxon>
        <taxon>Actinomycetes</taxon>
        <taxon>Bifidobacteriales</taxon>
        <taxon>Bifidobacteriaceae</taxon>
        <taxon>Alloscardovia</taxon>
    </lineage>
</organism>
<keyword evidence="6 13" id="KW-0808">Transferase</keyword>
<dbReference type="InterPro" id="IPR000870">
    <property type="entry name" value="Homoserine_kinase"/>
</dbReference>
<keyword evidence="7 13" id="KW-0791">Threonine biosynthesis</keyword>